<dbReference type="InterPro" id="IPR050706">
    <property type="entry name" value="Cyclic-di-GMP_PDE-like"/>
</dbReference>
<dbReference type="PROSITE" id="PS50883">
    <property type="entry name" value="EAL"/>
    <property type="match status" value="1"/>
</dbReference>
<dbReference type="SUPFAM" id="SSF141868">
    <property type="entry name" value="EAL domain-like"/>
    <property type="match status" value="1"/>
</dbReference>
<dbReference type="eggNOG" id="COG2200">
    <property type="taxonomic scope" value="Bacteria"/>
</dbReference>
<accession>E8M490</accession>
<evidence type="ECO:0000259" key="1">
    <source>
        <dbReference type="PROSITE" id="PS50883"/>
    </source>
</evidence>
<sequence>MVDDEGEKYANQCEQCKCKKWKVDDFSMAFQPIYDVARGEIFAYEALVRGNHNEPALHVLSQVNEDNKYAFDQECRAKAIKLASSLGMDSVLSINFLPNAIYEPERCMAATLRIATKYQFPTEKILFEFTEVEKLHDVEHVKRIIDYYNALGFMTAIDDFGAGYSGLNLLAEFHPTIAKIDMSLIRGIDHSPSRQVIVKQCVEMFRQLDVIPLAEGVETKAEFDFLNSIGISLQQGYFIAKPEFEALPEPNLKHMGLI</sequence>
<dbReference type="PANTHER" id="PTHR33121:SF15">
    <property type="entry name" value="BLUE LIGHT- AND TEMPERATURE-REGULATED ANTIREPRESSOR BLUF"/>
    <property type="match status" value="1"/>
</dbReference>
<evidence type="ECO:0000313" key="2">
    <source>
        <dbReference type="EMBL" id="EGA71128.1"/>
    </source>
</evidence>
<dbReference type="GO" id="GO:0071111">
    <property type="term" value="F:cyclic-guanylate-specific phosphodiesterase activity"/>
    <property type="evidence" value="ECO:0007669"/>
    <property type="project" value="InterPro"/>
</dbReference>
<feature type="domain" description="EAL" evidence="1">
    <location>
        <begin position="8"/>
        <end position="256"/>
    </location>
</feature>
<dbReference type="SMART" id="SM00052">
    <property type="entry name" value="EAL"/>
    <property type="match status" value="1"/>
</dbReference>
<dbReference type="PANTHER" id="PTHR33121">
    <property type="entry name" value="CYCLIC DI-GMP PHOSPHODIESTERASE PDEF"/>
    <property type="match status" value="1"/>
</dbReference>
<organism evidence="2 3">
    <name type="scientific">Vibrio sinaloensis DSM 21326</name>
    <dbReference type="NCBI Taxonomy" id="945550"/>
    <lineage>
        <taxon>Bacteria</taxon>
        <taxon>Pseudomonadati</taxon>
        <taxon>Pseudomonadota</taxon>
        <taxon>Gammaproteobacteria</taxon>
        <taxon>Vibrionales</taxon>
        <taxon>Vibrionaceae</taxon>
        <taxon>Vibrio</taxon>
        <taxon>Vibrio oreintalis group</taxon>
    </lineage>
</organism>
<reference evidence="2 3" key="1">
    <citation type="journal article" date="2012" name="Int. J. Syst. Evol. Microbiol.">
        <title>Vibrio caribbeanicus sp. nov., isolated from the marine sponge Scleritoderma cyanea.</title>
        <authorList>
            <person name="Hoffmann M."/>
            <person name="Monday S.R."/>
            <person name="Allard M.W."/>
            <person name="Strain E.A."/>
            <person name="Whittaker P."/>
            <person name="Naum M."/>
            <person name="McCarthy P.J."/>
            <person name="Lopez J.V."/>
            <person name="Fischer M."/>
            <person name="Brown E.W."/>
        </authorList>
    </citation>
    <scope>NUCLEOTIDE SEQUENCE [LARGE SCALE GENOMIC DNA]</scope>
    <source>
        <strain evidence="3">DSMZ 21326</strain>
    </source>
</reference>
<dbReference type="Pfam" id="PF00563">
    <property type="entry name" value="EAL"/>
    <property type="match status" value="1"/>
</dbReference>
<protein>
    <recommendedName>
        <fullName evidence="1">EAL domain-containing protein</fullName>
    </recommendedName>
</protein>
<dbReference type="Gene3D" id="3.20.20.450">
    <property type="entry name" value="EAL domain"/>
    <property type="match status" value="1"/>
</dbReference>
<dbReference type="EMBL" id="AEVT01000031">
    <property type="protein sequence ID" value="EGA71128.1"/>
    <property type="molecule type" value="Genomic_DNA"/>
</dbReference>
<dbReference type="InterPro" id="IPR035919">
    <property type="entry name" value="EAL_sf"/>
</dbReference>
<gene>
    <name evidence="2" type="ORF">VISI1226_06388</name>
</gene>
<evidence type="ECO:0000313" key="3">
    <source>
        <dbReference type="Proteomes" id="UP000006228"/>
    </source>
</evidence>
<proteinExistence type="predicted"/>
<dbReference type="Proteomes" id="UP000006228">
    <property type="component" value="Unassembled WGS sequence"/>
</dbReference>
<dbReference type="CDD" id="cd01948">
    <property type="entry name" value="EAL"/>
    <property type="match status" value="1"/>
</dbReference>
<dbReference type="InterPro" id="IPR001633">
    <property type="entry name" value="EAL_dom"/>
</dbReference>
<name>E8M490_PHOS4</name>
<comment type="caution">
    <text evidence="2">The sequence shown here is derived from an EMBL/GenBank/DDBJ whole genome shotgun (WGS) entry which is preliminary data.</text>
</comment>
<dbReference type="AlphaFoldDB" id="E8M490"/>